<name>A0A225DRH2_9BACT</name>
<feature type="domain" description="Microcystin LR degradation protein MlrC N-terminal" evidence="2">
    <location>
        <begin position="2"/>
        <end position="290"/>
    </location>
</feature>
<evidence type="ECO:0000313" key="3">
    <source>
        <dbReference type="EMBL" id="OWK43901.1"/>
    </source>
</evidence>
<dbReference type="InterPro" id="IPR015995">
    <property type="entry name" value="MlrC_N"/>
</dbReference>
<dbReference type="Pfam" id="PF07364">
    <property type="entry name" value="DUF1485"/>
    <property type="match status" value="1"/>
</dbReference>
<protein>
    <submittedName>
        <fullName evidence="3">MlrC</fullName>
    </submittedName>
</protein>
<dbReference type="RefSeq" id="WP_088254692.1">
    <property type="nucleotide sequence ID" value="NZ_NIDE01000004.1"/>
</dbReference>
<dbReference type="Proteomes" id="UP000214646">
    <property type="component" value="Unassembled WGS sequence"/>
</dbReference>
<dbReference type="Pfam" id="PF07171">
    <property type="entry name" value="MlrC_C"/>
    <property type="match status" value="1"/>
</dbReference>
<gene>
    <name evidence="3" type="ORF">FRUB_03500</name>
</gene>
<sequence length="486" mass="51973">MRVGIISLMHESNTFATGRTPLSAFECDRLMTGPAIRDALAGTHHEIGGFFDQLGEDRIEAVPLFAAWTMPSGTIEATASDALVEQLIGAVRSAGPLDAYLLAPHGAAVAENALDFDGLWMSRVKELVGLSIPVIGTLDLHCNLSPRMADAASALVSYRRNPHTDQRDRGREAAALLARTLRGDVIPTAAATFPPLVVNIEAQATAESPCRELYAVADDIRRRPGVLSVSLNLGFPYADVPEMGASAIVVTDNDPALARQYADELGGWWWDHREDFRGRLISPAVAVTRAATAPAPVCLLDMGDNVGGGSPADATILPRELLTQRVGPSFACLNDPEAVAVCNRAGVGATLTLAVGGKTDDRHGEPIVAPFTVHGLFDGHFEEIEARHGGLRHYDQGPTAVVSTDTGLTLMLTSRRTAPFSLRQLTAFGLDPQLYRVLVAKGVHAPVAAYAPVCRTLIRVNTPGVTSADLSQFSFRHRRTPLFPFE</sequence>
<dbReference type="AlphaFoldDB" id="A0A225DRH2"/>
<evidence type="ECO:0000313" key="4">
    <source>
        <dbReference type="Proteomes" id="UP000214646"/>
    </source>
</evidence>
<proteinExistence type="predicted"/>
<dbReference type="PIRSF" id="PIRSF012702">
    <property type="entry name" value="UCP012702"/>
    <property type="match status" value="1"/>
</dbReference>
<feature type="domain" description="Microcystin LR degradation protein MlrC C-terminal" evidence="1">
    <location>
        <begin position="299"/>
        <end position="477"/>
    </location>
</feature>
<evidence type="ECO:0000259" key="2">
    <source>
        <dbReference type="Pfam" id="PF07364"/>
    </source>
</evidence>
<dbReference type="InterPro" id="IPR010799">
    <property type="entry name" value="MlrC_C"/>
</dbReference>
<dbReference type="EMBL" id="NIDE01000004">
    <property type="protein sequence ID" value="OWK43901.1"/>
    <property type="molecule type" value="Genomic_DNA"/>
</dbReference>
<dbReference type="OrthoDB" id="9815420at2"/>
<reference evidence="4" key="1">
    <citation type="submission" date="2017-06" db="EMBL/GenBank/DDBJ databases">
        <title>Genome analysis of Fimbriiglobus ruber SP5, the first member of the order Planctomycetales with confirmed chitinolytic capability.</title>
        <authorList>
            <person name="Ravin N.V."/>
            <person name="Rakitin A.L."/>
            <person name="Ivanova A.A."/>
            <person name="Beletsky A.V."/>
            <person name="Kulichevskaya I.S."/>
            <person name="Mardanov A.V."/>
            <person name="Dedysh S.N."/>
        </authorList>
    </citation>
    <scope>NUCLEOTIDE SEQUENCE [LARGE SCALE GENOMIC DNA]</scope>
    <source>
        <strain evidence="4">SP5</strain>
    </source>
</reference>
<evidence type="ECO:0000259" key="1">
    <source>
        <dbReference type="Pfam" id="PF07171"/>
    </source>
</evidence>
<accession>A0A225DRH2</accession>
<organism evidence="3 4">
    <name type="scientific">Fimbriiglobus ruber</name>
    <dbReference type="NCBI Taxonomy" id="1908690"/>
    <lineage>
        <taxon>Bacteria</taxon>
        <taxon>Pseudomonadati</taxon>
        <taxon>Planctomycetota</taxon>
        <taxon>Planctomycetia</taxon>
        <taxon>Gemmatales</taxon>
        <taxon>Gemmataceae</taxon>
        <taxon>Fimbriiglobus</taxon>
    </lineage>
</organism>
<dbReference type="InterPro" id="IPR009197">
    <property type="entry name" value="MlrC"/>
</dbReference>
<comment type="caution">
    <text evidence="3">The sequence shown here is derived from an EMBL/GenBank/DDBJ whole genome shotgun (WGS) entry which is preliminary data.</text>
</comment>
<keyword evidence="4" id="KW-1185">Reference proteome</keyword>